<sequence length="23" mass="2433">METAVSTGKVDLDEALADLLRGQ</sequence>
<evidence type="ECO:0000313" key="1">
    <source>
        <dbReference type="EMBL" id="MEU6820890.1"/>
    </source>
</evidence>
<proteinExistence type="predicted"/>
<keyword evidence="2" id="KW-1185">Reference proteome</keyword>
<organism evidence="1 2">
    <name type="scientific">Streptomyces atriruber</name>
    <dbReference type="NCBI Taxonomy" id="545121"/>
    <lineage>
        <taxon>Bacteria</taxon>
        <taxon>Bacillati</taxon>
        <taxon>Actinomycetota</taxon>
        <taxon>Actinomycetes</taxon>
        <taxon>Kitasatosporales</taxon>
        <taxon>Streptomycetaceae</taxon>
        <taxon>Streptomyces</taxon>
    </lineage>
</organism>
<evidence type="ECO:0000313" key="2">
    <source>
        <dbReference type="Proteomes" id="UP001551176"/>
    </source>
</evidence>
<dbReference type="EMBL" id="JBEYXV010000004">
    <property type="protein sequence ID" value="MEU6820890.1"/>
    <property type="molecule type" value="Genomic_DNA"/>
</dbReference>
<accession>A0ABV3BIQ6</accession>
<gene>
    <name evidence="1" type="ORF">ABZ921_09690</name>
</gene>
<comment type="caution">
    <text evidence="1">The sequence shown here is derived from an EMBL/GenBank/DDBJ whole genome shotgun (WGS) entry which is preliminary data.</text>
</comment>
<reference evidence="1 2" key="1">
    <citation type="submission" date="2024-06" db="EMBL/GenBank/DDBJ databases">
        <title>The Natural Products Discovery Center: Release of the First 8490 Sequenced Strains for Exploring Actinobacteria Biosynthetic Diversity.</title>
        <authorList>
            <person name="Kalkreuter E."/>
            <person name="Kautsar S.A."/>
            <person name="Yang D."/>
            <person name="Bader C.D."/>
            <person name="Teijaro C.N."/>
            <person name="Fluegel L."/>
            <person name="Davis C.M."/>
            <person name="Simpson J.R."/>
            <person name="Lauterbach L."/>
            <person name="Steele A.D."/>
            <person name="Gui C."/>
            <person name="Meng S."/>
            <person name="Li G."/>
            <person name="Viehrig K."/>
            <person name="Ye F."/>
            <person name="Su P."/>
            <person name="Kiefer A.F."/>
            <person name="Nichols A."/>
            <person name="Cepeda A.J."/>
            <person name="Yan W."/>
            <person name="Fan B."/>
            <person name="Jiang Y."/>
            <person name="Adhikari A."/>
            <person name="Zheng C.-J."/>
            <person name="Schuster L."/>
            <person name="Cowan T.M."/>
            <person name="Smanski M.J."/>
            <person name="Chevrette M.G."/>
            <person name="De Carvalho L.P.S."/>
            <person name="Shen B."/>
        </authorList>
    </citation>
    <scope>NUCLEOTIDE SEQUENCE [LARGE SCALE GENOMIC DNA]</scope>
    <source>
        <strain evidence="1 2">NPDC046838</strain>
    </source>
</reference>
<name>A0ABV3BIQ6_9ACTN</name>
<dbReference type="Proteomes" id="UP001551176">
    <property type="component" value="Unassembled WGS sequence"/>
</dbReference>
<protein>
    <submittedName>
        <fullName evidence="1">Uncharacterized protein</fullName>
    </submittedName>
</protein>